<comment type="caution">
    <text evidence="1">The sequence shown here is derived from an EMBL/GenBank/DDBJ whole genome shotgun (WGS) entry which is preliminary data.</text>
</comment>
<organism evidence="1 2">
    <name type="scientific">Melia azedarach</name>
    <name type="common">Chinaberry tree</name>
    <dbReference type="NCBI Taxonomy" id="155640"/>
    <lineage>
        <taxon>Eukaryota</taxon>
        <taxon>Viridiplantae</taxon>
        <taxon>Streptophyta</taxon>
        <taxon>Embryophyta</taxon>
        <taxon>Tracheophyta</taxon>
        <taxon>Spermatophyta</taxon>
        <taxon>Magnoliopsida</taxon>
        <taxon>eudicotyledons</taxon>
        <taxon>Gunneridae</taxon>
        <taxon>Pentapetalae</taxon>
        <taxon>rosids</taxon>
        <taxon>malvids</taxon>
        <taxon>Sapindales</taxon>
        <taxon>Meliaceae</taxon>
        <taxon>Melia</taxon>
    </lineage>
</organism>
<gene>
    <name evidence="1" type="ORF">OWV82_019144</name>
</gene>
<dbReference type="EMBL" id="CM051403">
    <property type="protein sequence ID" value="KAJ4709341.1"/>
    <property type="molecule type" value="Genomic_DNA"/>
</dbReference>
<evidence type="ECO:0000313" key="2">
    <source>
        <dbReference type="Proteomes" id="UP001164539"/>
    </source>
</evidence>
<proteinExistence type="predicted"/>
<accession>A0ACC1XCX8</accession>
<protein>
    <submittedName>
        <fullName evidence="1">CASP-like protein</fullName>
    </submittedName>
</protein>
<keyword evidence="2" id="KW-1185">Reference proteome</keyword>
<sequence length="181" mass="20443">MELQKVEALLRVSSALLLISTACLVSLDTQTKVVFVKRRITYKQLDAFVHLVYVASAAAAYNLLQLGRCVFSSSLKEKSNKSYRYLAWVFYLLDQMVVYITFITNSAATEQAIIALNGAKVFQWMKWCSKFSRFCFQAGGAVVSAYLASALMALLTFISAFHLFRLYSPKSFLRLKNTQVN</sequence>
<evidence type="ECO:0000313" key="1">
    <source>
        <dbReference type="EMBL" id="KAJ4709341.1"/>
    </source>
</evidence>
<reference evidence="1 2" key="1">
    <citation type="journal article" date="2023" name="Science">
        <title>Complex scaffold remodeling in plant triterpene biosynthesis.</title>
        <authorList>
            <person name="De La Pena R."/>
            <person name="Hodgson H."/>
            <person name="Liu J.C."/>
            <person name="Stephenson M.J."/>
            <person name="Martin A.C."/>
            <person name="Owen C."/>
            <person name="Harkess A."/>
            <person name="Leebens-Mack J."/>
            <person name="Jimenez L.E."/>
            <person name="Osbourn A."/>
            <person name="Sattely E.S."/>
        </authorList>
    </citation>
    <scope>NUCLEOTIDE SEQUENCE [LARGE SCALE GENOMIC DNA]</scope>
    <source>
        <strain evidence="2">cv. JPN11</strain>
        <tissue evidence="1">Leaf</tissue>
    </source>
</reference>
<dbReference type="Proteomes" id="UP001164539">
    <property type="component" value="Chromosome 10"/>
</dbReference>
<name>A0ACC1XCX8_MELAZ</name>